<evidence type="ECO:0000313" key="3">
    <source>
        <dbReference type="Proteomes" id="UP001632037"/>
    </source>
</evidence>
<feature type="region of interest" description="Disordered" evidence="1">
    <location>
        <begin position="1"/>
        <end position="25"/>
    </location>
</feature>
<organism evidence="2 3">
    <name type="scientific">Phytophthora oleae</name>
    <dbReference type="NCBI Taxonomy" id="2107226"/>
    <lineage>
        <taxon>Eukaryota</taxon>
        <taxon>Sar</taxon>
        <taxon>Stramenopiles</taxon>
        <taxon>Oomycota</taxon>
        <taxon>Peronosporomycetes</taxon>
        <taxon>Peronosporales</taxon>
        <taxon>Peronosporaceae</taxon>
        <taxon>Phytophthora</taxon>
    </lineage>
</organism>
<name>A0ABD3FWI8_9STRA</name>
<keyword evidence="3" id="KW-1185">Reference proteome</keyword>
<protein>
    <submittedName>
        <fullName evidence="2">Uncharacterized protein</fullName>
    </submittedName>
</protein>
<proteinExistence type="predicted"/>
<dbReference type="EMBL" id="JBIMZQ010000005">
    <property type="protein sequence ID" value="KAL3671297.1"/>
    <property type="molecule type" value="Genomic_DNA"/>
</dbReference>
<accession>A0ABD3FWI8</accession>
<evidence type="ECO:0000256" key="1">
    <source>
        <dbReference type="SAM" id="MobiDB-lite"/>
    </source>
</evidence>
<dbReference type="AlphaFoldDB" id="A0ABD3FWI8"/>
<reference evidence="2 3" key="1">
    <citation type="submission" date="2024-09" db="EMBL/GenBank/DDBJ databases">
        <title>Genome sequencing and assembly of Phytophthora oleae, isolate VK10A, causative agent of rot of olive drupes.</title>
        <authorList>
            <person name="Conti Taguali S."/>
            <person name="Riolo M."/>
            <person name="La Spada F."/>
            <person name="Cacciola S.O."/>
            <person name="Dionisio G."/>
        </authorList>
    </citation>
    <scope>NUCLEOTIDE SEQUENCE [LARGE SCALE GENOMIC DNA]</scope>
    <source>
        <strain evidence="2 3">VK10A</strain>
    </source>
</reference>
<dbReference type="Proteomes" id="UP001632037">
    <property type="component" value="Unassembled WGS sequence"/>
</dbReference>
<comment type="caution">
    <text evidence="2">The sequence shown here is derived from an EMBL/GenBank/DDBJ whole genome shotgun (WGS) entry which is preliminary data.</text>
</comment>
<sequence length="66" mass="7091">MKLPAATYPAEEMQTKPNFRQVGTKPVGSVMRGAAALRQAPPDLSMIVESIVHSVQVRDRPASGSE</sequence>
<gene>
    <name evidence="2" type="ORF">V7S43_003229</name>
</gene>
<evidence type="ECO:0000313" key="2">
    <source>
        <dbReference type="EMBL" id="KAL3671297.1"/>
    </source>
</evidence>